<evidence type="ECO:0000256" key="3">
    <source>
        <dbReference type="ARBA" id="ARBA00022729"/>
    </source>
</evidence>
<feature type="chain" id="PRO_5005513875" evidence="5">
    <location>
        <begin position="29"/>
        <end position="260"/>
    </location>
</feature>
<dbReference type="AlphaFoldDB" id="A0A0K8P936"/>
<dbReference type="InterPro" id="IPR036779">
    <property type="entry name" value="LysM_dom_sf"/>
</dbReference>
<evidence type="ECO:0000313" key="8">
    <source>
        <dbReference type="Proteomes" id="UP000053370"/>
    </source>
</evidence>
<feature type="transmembrane region" description="Helical" evidence="4">
    <location>
        <begin position="234"/>
        <end position="256"/>
    </location>
</feature>
<dbReference type="EMBL" id="DF968179">
    <property type="protein sequence ID" value="GAP39152.1"/>
    <property type="molecule type" value="Genomic_DNA"/>
</dbReference>
<feature type="domain" description="LysM" evidence="6">
    <location>
        <begin position="46"/>
        <end position="90"/>
    </location>
</feature>
<dbReference type="Pfam" id="PF17210">
    <property type="entry name" value="SdrD_B"/>
    <property type="match status" value="1"/>
</dbReference>
<dbReference type="PROSITE" id="PS51782">
    <property type="entry name" value="LYSM"/>
    <property type="match status" value="1"/>
</dbReference>
<dbReference type="GO" id="GO:0005576">
    <property type="term" value="C:extracellular region"/>
    <property type="evidence" value="ECO:0007669"/>
    <property type="project" value="UniProtKB-SubCell"/>
</dbReference>
<dbReference type="RefSeq" id="WP_062276916.1">
    <property type="nucleotide sequence ID" value="NZ_DF968179.1"/>
</dbReference>
<accession>A0A0K8P936</accession>
<feature type="signal peptide" evidence="5">
    <location>
        <begin position="1"/>
        <end position="28"/>
    </location>
</feature>
<evidence type="ECO:0000256" key="2">
    <source>
        <dbReference type="ARBA" id="ARBA00022525"/>
    </source>
</evidence>
<keyword evidence="2" id="KW-0964">Secreted</keyword>
<dbReference type="Gene3D" id="2.60.40.10">
    <property type="entry name" value="Immunoglobulins"/>
    <property type="match status" value="1"/>
</dbReference>
<evidence type="ECO:0000256" key="5">
    <source>
        <dbReference type="SAM" id="SignalP"/>
    </source>
</evidence>
<dbReference type="InterPro" id="IPR033764">
    <property type="entry name" value="Sdr_B"/>
</dbReference>
<reference evidence="7" key="1">
    <citation type="journal article" date="2015" name="Genome Announc.">
        <title>Draft Genome Sequence of Anaerolineae Strain TC1, a Novel Isolate from a Methanogenic Wastewater Treatment System.</title>
        <authorList>
            <person name="Matsuura N."/>
            <person name="Tourlousse D.M."/>
            <person name="Sun L."/>
            <person name="Toyonaga M."/>
            <person name="Kuroda K."/>
            <person name="Ohashi A."/>
            <person name="Cruz R."/>
            <person name="Yamaguchi T."/>
            <person name="Sekiguchi Y."/>
        </authorList>
    </citation>
    <scope>NUCLEOTIDE SEQUENCE [LARGE SCALE GENOMIC DNA]</scope>
    <source>
        <strain evidence="7">TC1</strain>
    </source>
</reference>
<keyword evidence="3 5" id="KW-0732">Signal</keyword>
<evidence type="ECO:0000313" key="7">
    <source>
        <dbReference type="EMBL" id="GAP39152.1"/>
    </source>
</evidence>
<dbReference type="InterPro" id="IPR018392">
    <property type="entry name" value="LysM"/>
</dbReference>
<comment type="subcellular location">
    <subcellularLocation>
        <location evidence="1">Secreted</location>
    </subcellularLocation>
</comment>
<dbReference type="CDD" id="cd00118">
    <property type="entry name" value="LysM"/>
    <property type="match status" value="1"/>
</dbReference>
<protein>
    <submittedName>
        <fullName evidence="7">Protein containing LysM domain</fullName>
    </submittedName>
</protein>
<evidence type="ECO:0000256" key="1">
    <source>
        <dbReference type="ARBA" id="ARBA00004613"/>
    </source>
</evidence>
<dbReference type="STRING" id="1678840.ATC1_1171"/>
<organism evidence="7">
    <name type="scientific">Flexilinea flocculi</name>
    <dbReference type="NCBI Taxonomy" id="1678840"/>
    <lineage>
        <taxon>Bacteria</taxon>
        <taxon>Bacillati</taxon>
        <taxon>Chloroflexota</taxon>
        <taxon>Anaerolineae</taxon>
        <taxon>Anaerolineales</taxon>
        <taxon>Anaerolineaceae</taxon>
        <taxon>Flexilinea</taxon>
    </lineage>
</organism>
<name>A0A0K8P936_9CHLR</name>
<dbReference type="Gene3D" id="3.10.350.10">
    <property type="entry name" value="LysM domain"/>
    <property type="match status" value="1"/>
</dbReference>
<keyword evidence="4" id="KW-0812">Transmembrane</keyword>
<keyword evidence="4" id="KW-0472">Membrane</keyword>
<dbReference type="InterPro" id="IPR013783">
    <property type="entry name" value="Ig-like_fold"/>
</dbReference>
<evidence type="ECO:0000256" key="4">
    <source>
        <dbReference type="SAM" id="Phobius"/>
    </source>
</evidence>
<keyword evidence="4" id="KW-1133">Transmembrane helix</keyword>
<keyword evidence="8" id="KW-1185">Reference proteome</keyword>
<proteinExistence type="predicted"/>
<dbReference type="Pfam" id="PF01476">
    <property type="entry name" value="LysM"/>
    <property type="match status" value="1"/>
</dbReference>
<dbReference type="Proteomes" id="UP000053370">
    <property type="component" value="Unassembled WGS sequence"/>
</dbReference>
<sequence>MNQKRVKILFLILLFLSVTVNQNFHVVAAPMKQALASPTPDLDGKILYTVTDNDTCLSVSLKMGIDIDTIKSLNKLDENCTLFSGTQILLGIYSTPTPTAGPSPTPTEILPTPTPFNGNAQLCIYLFEDINGNATAEENESGIGGGAVSVTKKSGSETFTGLTTGIDLLCFPEVPEGEYNISVAPPNEYNATTNMNYAITVKAGDMTQVNFGAQKQAAFEDTGTEQSGTRRSPVMALLGIGLILVGIVIAVIFGIVKRRD</sequence>
<dbReference type="SUPFAM" id="SSF54106">
    <property type="entry name" value="LysM domain"/>
    <property type="match status" value="1"/>
</dbReference>
<dbReference type="SUPFAM" id="SSF117074">
    <property type="entry name" value="Hypothetical protein PA1324"/>
    <property type="match status" value="1"/>
</dbReference>
<gene>
    <name evidence="7" type="ORF">ATC1_1171</name>
</gene>
<evidence type="ECO:0000259" key="6">
    <source>
        <dbReference type="PROSITE" id="PS51782"/>
    </source>
</evidence>